<comment type="caution">
    <text evidence="1">The sequence shown here is derived from an EMBL/GenBank/DDBJ whole genome shotgun (WGS) entry which is preliminary data.</text>
</comment>
<feature type="non-terminal residue" evidence="1">
    <location>
        <position position="174"/>
    </location>
</feature>
<reference evidence="1" key="1">
    <citation type="submission" date="2024-09" db="EMBL/GenBank/DDBJ databases">
        <title>Black Yeasts Isolated from many extreme environments.</title>
        <authorList>
            <person name="Coleine C."/>
            <person name="Stajich J.E."/>
            <person name="Selbmann L."/>
        </authorList>
    </citation>
    <scope>NUCLEOTIDE SEQUENCE</scope>
    <source>
        <strain evidence="1">CCFEE 5737</strain>
    </source>
</reference>
<evidence type="ECO:0000313" key="2">
    <source>
        <dbReference type="Proteomes" id="UP001186974"/>
    </source>
</evidence>
<keyword evidence="1" id="KW-0347">Helicase</keyword>
<protein>
    <submittedName>
        <fullName evidence="1">ATP-dependent RNA helicase dbp4</fullName>
    </submittedName>
</protein>
<dbReference type="EMBL" id="JAWDJW010005839">
    <property type="protein sequence ID" value="KAK3066455.1"/>
    <property type="molecule type" value="Genomic_DNA"/>
</dbReference>
<organism evidence="1 2">
    <name type="scientific">Coniosporium uncinatum</name>
    <dbReference type="NCBI Taxonomy" id="93489"/>
    <lineage>
        <taxon>Eukaryota</taxon>
        <taxon>Fungi</taxon>
        <taxon>Dikarya</taxon>
        <taxon>Ascomycota</taxon>
        <taxon>Pezizomycotina</taxon>
        <taxon>Dothideomycetes</taxon>
        <taxon>Dothideomycetes incertae sedis</taxon>
        <taxon>Coniosporium</taxon>
    </lineage>
</organism>
<keyword evidence="1" id="KW-0547">Nucleotide-binding</keyword>
<gene>
    <name evidence="1" type="primary">DBP4</name>
    <name evidence="1" type="ORF">LTS18_001712</name>
</gene>
<keyword evidence="2" id="KW-1185">Reference proteome</keyword>
<keyword evidence="1" id="KW-0067">ATP-binding</keyword>
<sequence>MIVSPTRELAIQIFEVLRAVGSKGHLFAAGLVIGGKSLREEQDALARMNIVVCTPGRILQHLSQTASFSVDNLRMLVLDEADRILDMGFRNDVDAIVEYLPKDRQTLLFSATQTKKVSDLARLSLKDPEYVSVHEQESSATPKGLQQNYTVIPLSQKLDTLWSFIQASKKSKII</sequence>
<evidence type="ECO:0000313" key="1">
    <source>
        <dbReference type="EMBL" id="KAK3066455.1"/>
    </source>
</evidence>
<name>A0ACC3DEV9_9PEZI</name>
<dbReference type="Proteomes" id="UP001186974">
    <property type="component" value="Unassembled WGS sequence"/>
</dbReference>
<accession>A0ACC3DEV9</accession>
<proteinExistence type="predicted"/>
<keyword evidence="1" id="KW-0378">Hydrolase</keyword>